<accession>A0A1A8PUR4</accession>
<dbReference type="SMART" id="SM00028">
    <property type="entry name" value="TPR"/>
    <property type="match status" value="8"/>
</dbReference>
<reference evidence="4" key="2">
    <citation type="submission" date="2016-06" db="EMBL/GenBank/DDBJ databases">
        <title>The genome of a short-lived fish provides insights into sex chromosome evolution and the genetic control of aging.</title>
        <authorList>
            <person name="Reichwald K."/>
            <person name="Felder M."/>
            <person name="Petzold A."/>
            <person name="Koch P."/>
            <person name="Groth M."/>
            <person name="Platzer M."/>
        </authorList>
    </citation>
    <scope>NUCLEOTIDE SEQUENCE</scope>
    <source>
        <tissue evidence="4">Brain</tissue>
    </source>
</reference>
<feature type="compositionally biased region" description="Basic and acidic residues" evidence="3">
    <location>
        <begin position="710"/>
        <end position="742"/>
    </location>
</feature>
<evidence type="ECO:0000313" key="4">
    <source>
        <dbReference type="EMBL" id="SBR84963.1"/>
    </source>
</evidence>
<dbReference type="InterPro" id="IPR011990">
    <property type="entry name" value="TPR-like_helical_dom_sf"/>
</dbReference>
<gene>
    <name evidence="4" type="primary">TTC18</name>
</gene>
<keyword evidence="2" id="KW-0802">TPR repeat</keyword>
<dbReference type="GO" id="GO:0060271">
    <property type="term" value="P:cilium assembly"/>
    <property type="evidence" value="ECO:0007669"/>
    <property type="project" value="TreeGrafter"/>
</dbReference>
<evidence type="ECO:0000256" key="2">
    <source>
        <dbReference type="ARBA" id="ARBA00022803"/>
    </source>
</evidence>
<protein>
    <submittedName>
        <fullName evidence="4">Tetratricopeptide repeat domain 18</fullName>
    </submittedName>
</protein>
<feature type="region of interest" description="Disordered" evidence="3">
    <location>
        <begin position="710"/>
        <end position="754"/>
    </location>
</feature>
<evidence type="ECO:0000256" key="3">
    <source>
        <dbReference type="SAM" id="MobiDB-lite"/>
    </source>
</evidence>
<sequence>MEAFENTTEKNLDIQITVLCGNNLEGKKTKHLQSWLQVTMDEKVLGKSEKKQIDLLEQRVDYNFTCSFSPPNDTQTLNNIAQKPVIFTVMEVLSETKKSEATFLALGQAVVDLLPLLQGQCSFSSTVLVSPVNSPGLKESQQGFALKKDQVLMFCGGQLKAGGQREVKGRQKKRPHQAQLEPLNHFFPGRFFLPEPIKQEDGELTALEDRPFRQEAETLKDRVSWDTETCCFLDAGASSRLQQKITESRLLPVEIMRSSVQPKKLNVGNPEVSFHGLAFVDLGHLLVPGVRRIRGAYHVEPFSESELFIKSKQTVSVLKEQAKIAAFQAKVRGVLAAGFQKQIRRDQNDSPKRTRTATIVRKALKLRTAESEDVLEILAAAAPVTAEGNEQPGYETKTNFCLRQMYTEARTYIIVEIVLEKPLVPKPSPEELARRLQALIPPRPQPPGPSAAERAVLDFHQQVGNTVAAVSEQYQEMFGANPNLPHGLSQEQMLVELMGGLNLSGRYFHFKEQMKHAVVGVVRDKMQQVDPITNPRELQTFTSRLYVELVGEMHAALNKIYSSDVDEDCSEISLGSSQLRHFAREAQLFGNYQKAAKYYQELVVRNPDEPLYMFEWGSLYMLSGEHMKANECFHEAVSIQQTHQPSLTMCGVLAMMSERYKHAQILLERATSIDPPSVSAWTLLGLLHQRLNEPFVAERAFAEAKRVLEETEANNKTDKEEETKDSSKNIKRDEALKGERETSVTAQSHTVGQDFECLDTDEHQESSAEDDSSMSSLSKLSCSIYTHTVQFLLQNGAFQMAEQVLAQELLCSEGGHTGSYLYNLAQLQMLKGDSCKAATTLKKATLYRDQDPDTWALNGHCHYLQGVFSEAQKSYKCSLMFPEPPSESHIVLLRLGSIYLLENKFELAKDIYLQACERSPSCLTWLGLGTACYRLEELRGAEEALTAANHLDTENAEVCAYLALICLRSGRLMEAEQLYKYAVRYNLQESSLLREMDELKEQLRYSPLVSRFNTSVATEV</sequence>
<dbReference type="AlphaFoldDB" id="A0A1A8PUR4"/>
<dbReference type="InterPro" id="IPR019734">
    <property type="entry name" value="TPR_rpt"/>
</dbReference>
<dbReference type="SUPFAM" id="SSF48452">
    <property type="entry name" value="TPR-like"/>
    <property type="match status" value="3"/>
</dbReference>
<keyword evidence="1" id="KW-0677">Repeat</keyword>
<reference evidence="4" key="1">
    <citation type="submission" date="2016-05" db="EMBL/GenBank/DDBJ databases">
        <authorList>
            <person name="Lavstsen T."/>
            <person name="Jespersen J.S."/>
        </authorList>
    </citation>
    <scope>NUCLEOTIDE SEQUENCE</scope>
    <source>
        <tissue evidence="4">Brain</tissue>
    </source>
</reference>
<dbReference type="PANTHER" id="PTHR44314:SF1">
    <property type="entry name" value="CILIA- AND FLAGELLA-ASSOCIATED PROTEIN 70"/>
    <property type="match status" value="1"/>
</dbReference>
<evidence type="ECO:0000256" key="1">
    <source>
        <dbReference type="ARBA" id="ARBA00022737"/>
    </source>
</evidence>
<name>A0A1A8PUR4_9TELE</name>
<dbReference type="EMBL" id="HAEH01008619">
    <property type="protein sequence ID" value="SBR84963.1"/>
    <property type="molecule type" value="Transcribed_RNA"/>
</dbReference>
<dbReference type="GO" id="GO:0070062">
    <property type="term" value="C:extracellular exosome"/>
    <property type="evidence" value="ECO:0007669"/>
    <property type="project" value="TreeGrafter"/>
</dbReference>
<organism evidence="4">
    <name type="scientific">Nothobranchius rachovii</name>
    <name type="common">bluefin notho</name>
    <dbReference type="NCBI Taxonomy" id="451742"/>
    <lineage>
        <taxon>Eukaryota</taxon>
        <taxon>Metazoa</taxon>
        <taxon>Chordata</taxon>
        <taxon>Craniata</taxon>
        <taxon>Vertebrata</taxon>
        <taxon>Euteleostomi</taxon>
        <taxon>Actinopterygii</taxon>
        <taxon>Neopterygii</taxon>
        <taxon>Teleostei</taxon>
        <taxon>Neoteleostei</taxon>
        <taxon>Acanthomorphata</taxon>
        <taxon>Ovalentaria</taxon>
        <taxon>Atherinomorphae</taxon>
        <taxon>Cyprinodontiformes</taxon>
        <taxon>Nothobranchiidae</taxon>
        <taxon>Nothobranchius</taxon>
    </lineage>
</organism>
<dbReference type="PANTHER" id="PTHR44314">
    <property type="entry name" value="CILIA- AND FLAGELLA-ASSOCIATED PROTEIN 70"/>
    <property type="match status" value="1"/>
</dbReference>
<dbReference type="Gene3D" id="1.25.40.10">
    <property type="entry name" value="Tetratricopeptide repeat domain"/>
    <property type="match status" value="2"/>
</dbReference>
<proteinExistence type="predicted"/>
<dbReference type="InterPro" id="IPR052628">
    <property type="entry name" value="CFAP70"/>
</dbReference>
<dbReference type="GO" id="GO:0031514">
    <property type="term" value="C:motile cilium"/>
    <property type="evidence" value="ECO:0007669"/>
    <property type="project" value="TreeGrafter"/>
</dbReference>
<dbReference type="GO" id="GO:0003341">
    <property type="term" value="P:cilium movement"/>
    <property type="evidence" value="ECO:0007669"/>
    <property type="project" value="TreeGrafter"/>
</dbReference>
<dbReference type="Pfam" id="PF13181">
    <property type="entry name" value="TPR_8"/>
    <property type="match status" value="1"/>
</dbReference>